<evidence type="ECO:0000256" key="4">
    <source>
        <dbReference type="ARBA" id="ARBA00022553"/>
    </source>
</evidence>
<keyword evidence="5" id="KW-0808">Transferase</keyword>
<dbReference type="SMART" id="SM00387">
    <property type="entry name" value="HATPase_c"/>
    <property type="match status" value="1"/>
</dbReference>
<feature type="domain" description="Histidine kinase" evidence="9">
    <location>
        <begin position="150"/>
        <end position="341"/>
    </location>
</feature>
<accession>A0ABV8LYL4</accession>
<dbReference type="InterPro" id="IPR004358">
    <property type="entry name" value="Sig_transdc_His_kin-like_C"/>
</dbReference>
<keyword evidence="8" id="KW-0812">Transmembrane</keyword>
<dbReference type="PRINTS" id="PR00344">
    <property type="entry name" value="BCTRLSENSOR"/>
</dbReference>
<evidence type="ECO:0000256" key="7">
    <source>
        <dbReference type="ARBA" id="ARBA00023012"/>
    </source>
</evidence>
<dbReference type="InterPro" id="IPR003661">
    <property type="entry name" value="HisK_dim/P_dom"/>
</dbReference>
<gene>
    <name evidence="10" type="ORF">ACFOZ4_33510</name>
</gene>
<keyword evidence="4" id="KW-0597">Phosphoprotein</keyword>
<dbReference type="RefSeq" id="WP_253750241.1">
    <property type="nucleotide sequence ID" value="NZ_JAMZDZ010000001.1"/>
</dbReference>
<comment type="subcellular location">
    <subcellularLocation>
        <location evidence="2">Cell membrane</location>
    </subcellularLocation>
</comment>
<dbReference type="Pfam" id="PF02518">
    <property type="entry name" value="HATPase_c"/>
    <property type="match status" value="1"/>
</dbReference>
<dbReference type="SUPFAM" id="SSF55874">
    <property type="entry name" value="ATPase domain of HSP90 chaperone/DNA topoisomerase II/histidine kinase"/>
    <property type="match status" value="1"/>
</dbReference>
<comment type="catalytic activity">
    <reaction evidence="1">
        <text>ATP + protein L-histidine = ADP + protein N-phospho-L-histidine.</text>
        <dbReference type="EC" id="2.7.13.3"/>
    </reaction>
</comment>
<dbReference type="InterPro" id="IPR036890">
    <property type="entry name" value="HATPase_C_sf"/>
</dbReference>
<dbReference type="GO" id="GO:0016301">
    <property type="term" value="F:kinase activity"/>
    <property type="evidence" value="ECO:0007669"/>
    <property type="project" value="UniProtKB-KW"/>
</dbReference>
<dbReference type="SMART" id="SM00388">
    <property type="entry name" value="HisKA"/>
    <property type="match status" value="1"/>
</dbReference>
<dbReference type="InterPro" id="IPR036097">
    <property type="entry name" value="HisK_dim/P_sf"/>
</dbReference>
<name>A0ABV8LYL4_9ACTN</name>
<keyword evidence="8" id="KW-1133">Transmembrane helix</keyword>
<dbReference type="EC" id="2.7.13.3" evidence="3"/>
<reference evidence="11" key="1">
    <citation type="journal article" date="2019" name="Int. J. Syst. Evol. Microbiol.">
        <title>The Global Catalogue of Microorganisms (GCM) 10K type strain sequencing project: providing services to taxonomists for standard genome sequencing and annotation.</title>
        <authorList>
            <consortium name="The Broad Institute Genomics Platform"/>
            <consortium name="The Broad Institute Genome Sequencing Center for Infectious Disease"/>
            <person name="Wu L."/>
            <person name="Ma J."/>
        </authorList>
    </citation>
    <scope>NUCLEOTIDE SEQUENCE [LARGE SCALE GENOMIC DNA]</scope>
    <source>
        <strain evidence="11">CGMCC 4.7289</strain>
    </source>
</reference>
<protein>
    <recommendedName>
        <fullName evidence="3">histidine kinase</fullName>
        <ecNumber evidence="3">2.7.13.3</ecNumber>
    </recommendedName>
</protein>
<comment type="caution">
    <text evidence="10">The sequence shown here is derived from an EMBL/GenBank/DDBJ whole genome shotgun (WGS) entry which is preliminary data.</text>
</comment>
<keyword evidence="11" id="KW-1185">Reference proteome</keyword>
<evidence type="ECO:0000256" key="8">
    <source>
        <dbReference type="SAM" id="Phobius"/>
    </source>
</evidence>
<sequence length="345" mass="36971">MSATASPPLNRLAKSRLPDSFRLGWSLRVVWLVGAAVCATAMWLLPGTATIPFHLMWIGLSLLYGFTRWRPVELAVMVGVTAAATGAILVSHAAGGRIEWLETLEVPLSVALIAVTAALVRRRHLALLALADAADRDRQVAEARQHLMRQVAHELRTPITVARGFTELVADRHADAETREDSDTVLAELDKLARITQRLVTLIDADGAYVPEALDLPAEVTRIVRRWTPAADRAWSWKCAGGTVIANRDRLEAVLDCLLDNAVKFTGPGDRIAVEGQADDLAWTITVTDSGPGPTPGGPGTGTSLGLVMARTVVAGWGGEVRLAHEPATGTTVTLHVPAQRPDGR</sequence>
<dbReference type="Pfam" id="PF00512">
    <property type="entry name" value="HisKA"/>
    <property type="match status" value="1"/>
</dbReference>
<dbReference type="CDD" id="cd00082">
    <property type="entry name" value="HisKA"/>
    <property type="match status" value="1"/>
</dbReference>
<dbReference type="PROSITE" id="PS50109">
    <property type="entry name" value="HIS_KIN"/>
    <property type="match status" value="1"/>
</dbReference>
<evidence type="ECO:0000256" key="1">
    <source>
        <dbReference type="ARBA" id="ARBA00000085"/>
    </source>
</evidence>
<keyword evidence="6 10" id="KW-0418">Kinase</keyword>
<evidence type="ECO:0000313" key="10">
    <source>
        <dbReference type="EMBL" id="MFC4135559.1"/>
    </source>
</evidence>
<dbReference type="CDD" id="cd00075">
    <property type="entry name" value="HATPase"/>
    <property type="match status" value="1"/>
</dbReference>
<evidence type="ECO:0000259" key="9">
    <source>
        <dbReference type="PROSITE" id="PS50109"/>
    </source>
</evidence>
<proteinExistence type="predicted"/>
<feature type="transmembrane region" description="Helical" evidence="8">
    <location>
        <begin position="74"/>
        <end position="94"/>
    </location>
</feature>
<dbReference type="PANTHER" id="PTHR43711:SF1">
    <property type="entry name" value="HISTIDINE KINASE 1"/>
    <property type="match status" value="1"/>
</dbReference>
<dbReference type="SUPFAM" id="SSF47384">
    <property type="entry name" value="Homodimeric domain of signal transducing histidine kinase"/>
    <property type="match status" value="1"/>
</dbReference>
<evidence type="ECO:0000313" key="11">
    <source>
        <dbReference type="Proteomes" id="UP001595816"/>
    </source>
</evidence>
<dbReference type="Gene3D" id="3.30.565.10">
    <property type="entry name" value="Histidine kinase-like ATPase, C-terminal domain"/>
    <property type="match status" value="1"/>
</dbReference>
<dbReference type="InterPro" id="IPR003594">
    <property type="entry name" value="HATPase_dom"/>
</dbReference>
<organism evidence="10 11">
    <name type="scientific">Hamadaea flava</name>
    <dbReference type="NCBI Taxonomy" id="1742688"/>
    <lineage>
        <taxon>Bacteria</taxon>
        <taxon>Bacillati</taxon>
        <taxon>Actinomycetota</taxon>
        <taxon>Actinomycetes</taxon>
        <taxon>Micromonosporales</taxon>
        <taxon>Micromonosporaceae</taxon>
        <taxon>Hamadaea</taxon>
    </lineage>
</organism>
<keyword evidence="7" id="KW-0902">Two-component regulatory system</keyword>
<evidence type="ECO:0000256" key="3">
    <source>
        <dbReference type="ARBA" id="ARBA00012438"/>
    </source>
</evidence>
<dbReference type="Gene3D" id="1.10.287.130">
    <property type="match status" value="1"/>
</dbReference>
<evidence type="ECO:0000256" key="2">
    <source>
        <dbReference type="ARBA" id="ARBA00004236"/>
    </source>
</evidence>
<evidence type="ECO:0000256" key="6">
    <source>
        <dbReference type="ARBA" id="ARBA00022777"/>
    </source>
</evidence>
<dbReference type="InterPro" id="IPR005467">
    <property type="entry name" value="His_kinase_dom"/>
</dbReference>
<feature type="transmembrane region" description="Helical" evidence="8">
    <location>
        <begin position="51"/>
        <end position="67"/>
    </location>
</feature>
<dbReference type="Proteomes" id="UP001595816">
    <property type="component" value="Unassembled WGS sequence"/>
</dbReference>
<dbReference type="PANTHER" id="PTHR43711">
    <property type="entry name" value="TWO-COMPONENT HISTIDINE KINASE"/>
    <property type="match status" value="1"/>
</dbReference>
<dbReference type="EMBL" id="JBHSAY010000023">
    <property type="protein sequence ID" value="MFC4135559.1"/>
    <property type="molecule type" value="Genomic_DNA"/>
</dbReference>
<evidence type="ECO:0000256" key="5">
    <source>
        <dbReference type="ARBA" id="ARBA00022679"/>
    </source>
</evidence>
<feature type="transmembrane region" description="Helical" evidence="8">
    <location>
        <begin position="21"/>
        <end position="45"/>
    </location>
</feature>
<dbReference type="InterPro" id="IPR050736">
    <property type="entry name" value="Sensor_HK_Regulatory"/>
</dbReference>
<keyword evidence="8" id="KW-0472">Membrane</keyword>